<dbReference type="GO" id="GO:0005881">
    <property type="term" value="C:cytoplasmic microtubule"/>
    <property type="evidence" value="ECO:0007669"/>
    <property type="project" value="Ensembl"/>
</dbReference>
<name>A0A8C2W4I7_CHILA</name>
<dbReference type="PANTHER" id="PTHR21584:SF10">
    <property type="entry name" value="G2 AND S PHASE-EXPRESSED PROTEIN 1"/>
    <property type="match status" value="1"/>
</dbReference>
<dbReference type="AlphaFoldDB" id="A0A8C2W4I7"/>
<evidence type="ECO:0000313" key="8">
    <source>
        <dbReference type="Proteomes" id="UP000694398"/>
    </source>
</evidence>
<evidence type="ECO:0000256" key="4">
    <source>
        <dbReference type="ARBA" id="ARBA00023212"/>
    </source>
</evidence>
<accession>A0A8C2W4I7</accession>
<proteinExistence type="predicted"/>
<dbReference type="OrthoDB" id="10072587at2759"/>
<feature type="region of interest" description="Disordered" evidence="5">
    <location>
        <begin position="157"/>
        <end position="622"/>
    </location>
</feature>
<keyword evidence="3" id="KW-0597">Phosphoprotein</keyword>
<dbReference type="Ensembl" id="ENSCLAT00000025342.1">
    <property type="protein sequence ID" value="ENSCLAP00000025097.1"/>
    <property type="gene ID" value="ENSCLAG00000017237.1"/>
</dbReference>
<gene>
    <name evidence="7" type="primary">GTSE1</name>
</gene>
<feature type="compositionally biased region" description="Pro residues" evidence="5">
    <location>
        <begin position="174"/>
        <end position="189"/>
    </location>
</feature>
<dbReference type="InterPro" id="IPR032768">
    <property type="entry name" value="GTSE1_N"/>
</dbReference>
<dbReference type="GeneID" id="102011104"/>
<keyword evidence="4" id="KW-0206">Cytoskeleton</keyword>
<keyword evidence="8" id="KW-1185">Reference proteome</keyword>
<comment type="subcellular location">
    <subcellularLocation>
        <location evidence="1">Cytoplasm</location>
        <location evidence="1">Cytoskeleton</location>
    </subcellularLocation>
</comment>
<protein>
    <submittedName>
        <fullName evidence="7">G2 and S-phase expressed 1</fullName>
    </submittedName>
</protein>
<dbReference type="OMA" id="MTPKMMP"/>
<evidence type="ECO:0000256" key="3">
    <source>
        <dbReference type="ARBA" id="ARBA00022553"/>
    </source>
</evidence>
<evidence type="ECO:0000256" key="1">
    <source>
        <dbReference type="ARBA" id="ARBA00004245"/>
    </source>
</evidence>
<feature type="compositionally biased region" description="Basic and acidic residues" evidence="5">
    <location>
        <begin position="600"/>
        <end position="612"/>
    </location>
</feature>
<evidence type="ECO:0000256" key="2">
    <source>
        <dbReference type="ARBA" id="ARBA00022490"/>
    </source>
</evidence>
<feature type="compositionally biased region" description="Low complexity" evidence="5">
    <location>
        <begin position="480"/>
        <end position="491"/>
    </location>
</feature>
<evidence type="ECO:0000259" key="6">
    <source>
        <dbReference type="Pfam" id="PF15259"/>
    </source>
</evidence>
<organism evidence="7 8">
    <name type="scientific">Chinchilla lanigera</name>
    <name type="common">Long-tailed chinchilla</name>
    <name type="synonym">Chinchilla villidera</name>
    <dbReference type="NCBI Taxonomy" id="34839"/>
    <lineage>
        <taxon>Eukaryota</taxon>
        <taxon>Metazoa</taxon>
        <taxon>Chordata</taxon>
        <taxon>Craniata</taxon>
        <taxon>Vertebrata</taxon>
        <taxon>Euteleostomi</taxon>
        <taxon>Mammalia</taxon>
        <taxon>Eutheria</taxon>
        <taxon>Euarchontoglires</taxon>
        <taxon>Glires</taxon>
        <taxon>Rodentia</taxon>
        <taxon>Hystricomorpha</taxon>
        <taxon>Chinchillidae</taxon>
        <taxon>Chinchilla</taxon>
    </lineage>
</organism>
<feature type="compositionally biased region" description="Polar residues" evidence="5">
    <location>
        <begin position="397"/>
        <end position="414"/>
    </location>
</feature>
<evidence type="ECO:0000313" key="7">
    <source>
        <dbReference type="Ensembl" id="ENSCLAP00000025097.1"/>
    </source>
</evidence>
<reference evidence="7" key="2">
    <citation type="submission" date="2025-09" db="UniProtKB">
        <authorList>
            <consortium name="Ensembl"/>
        </authorList>
    </citation>
    <scope>IDENTIFICATION</scope>
</reference>
<reference evidence="7" key="1">
    <citation type="submission" date="2025-08" db="UniProtKB">
        <authorList>
            <consortium name="Ensembl"/>
        </authorList>
    </citation>
    <scope>IDENTIFICATION</scope>
</reference>
<dbReference type="RefSeq" id="XP_013366843.1">
    <property type="nucleotide sequence ID" value="XM_013511389.1"/>
</dbReference>
<dbReference type="Pfam" id="PF15259">
    <property type="entry name" value="GTSE1_N"/>
    <property type="match status" value="1"/>
</dbReference>
<feature type="compositionally biased region" description="Low complexity" evidence="5">
    <location>
        <begin position="309"/>
        <end position="337"/>
    </location>
</feature>
<feature type="domain" description="G2 and S phase-expressed protein 1 N-terminal" evidence="6">
    <location>
        <begin position="9"/>
        <end position="155"/>
    </location>
</feature>
<dbReference type="CTD" id="51512"/>
<keyword evidence="2" id="KW-0963">Cytoplasm</keyword>
<evidence type="ECO:0000256" key="5">
    <source>
        <dbReference type="SAM" id="MobiDB-lite"/>
    </source>
</evidence>
<dbReference type="PANTHER" id="PTHR21584">
    <property type="entry name" value="DIFFERENTIAL DISPLAY AND ACTIVATED BY P53 DDA3 /G2 S PHASE EXPRESSED 1"/>
    <property type="match status" value="1"/>
</dbReference>
<dbReference type="RefSeq" id="XP_013366842.1">
    <property type="nucleotide sequence ID" value="XM_013511388.1"/>
</dbReference>
<dbReference type="GO" id="GO:0008017">
    <property type="term" value="F:microtubule binding"/>
    <property type="evidence" value="ECO:0007669"/>
    <property type="project" value="TreeGrafter"/>
</dbReference>
<sequence>MDVTKKEDVLLLANEEFDFDLSLSSSSANEDDEVFFGPVGHKERCIAASLELNDRVPAPPASASASASASACDWSPLTAEKFVEVYKEAHLLALQIESQSRTQATPAAQPEKPGSQAMESFIQESKLKMSLFEKEQETEKSPRSLKRETYCLSDSPLVGTPLLGGQPASAEPLHPAPAPAPASPAPRGPGPAQRLQPLAQALPRDPQPAHPPGQARPQKRVLSKLPLPRVLATRGRHLYLAAEKPKKEAPASPSQGKVLSQRQPHSAGFPDRRRAARDAAGSLGGHGARSLPVPSKVGLKKGLGKPAGCAGSATRRSCSSSSSRSSSGSASASACSSPVADKAEPGKLPSTSKSGRPGPASPSQALPEAGVSCSQAGRSDAATASSVPPIAPPSQPRTPESSIWSASSELNRTRSIARRDSCPNSRTRVVPTPANPFKVPRFSIGGSPNGVTPKFSRAQRLQSWASAGRAVVHSTPVRRSSGPASQSPSGSTRTPVSARRMSTLPTPASRRLSGLPLMTPRTVPRALVPPLCTPARQLSSEPRRRSTVGTEPARDSGPGQVAPSPGDGFSPPPPVPQALCFSPEKSDPFSEGPVTGPAQDEAKPKEDTHPAEVADTAVPDCPPLRIPAQTLLVDLGLDQLTISPWAESRPLADLLLIDLGGTPGADVPSGPASGPLIDLTTNTPDMSRHGESKALQPEGQLIDLCSPLIQLSPEADKENLDSPLLKF</sequence>
<dbReference type="GeneTree" id="ENSGT00940000154189"/>
<dbReference type="InterPro" id="IPR026657">
    <property type="entry name" value="DDA3/GTSE-1"/>
</dbReference>
<dbReference type="Proteomes" id="UP000694398">
    <property type="component" value="Unassembled WGS sequence"/>
</dbReference>
<feature type="compositionally biased region" description="Polar residues" evidence="5">
    <location>
        <begin position="255"/>
        <end position="264"/>
    </location>
</feature>
<feature type="compositionally biased region" description="Polar residues" evidence="5">
    <location>
        <begin position="372"/>
        <end position="386"/>
    </location>
</feature>